<feature type="binding site" evidence="12">
    <location>
        <position position="35"/>
    </location>
    <ligand>
        <name>[4Fe-4S] cluster</name>
        <dbReference type="ChEBI" id="CHEBI:49883"/>
        <label>1</label>
        <note>4Fe-4S-S-AdoMet</note>
    </ligand>
</feature>
<dbReference type="NCBIfam" id="TIGR02666">
    <property type="entry name" value="moaA"/>
    <property type="match status" value="1"/>
</dbReference>
<evidence type="ECO:0000256" key="8">
    <source>
        <dbReference type="ARBA" id="ARBA00023134"/>
    </source>
</evidence>
<reference evidence="14 15" key="1">
    <citation type="journal article" date="2010" name="Stand. Genomic Sci.">
        <title>Complete genome sequence of Arcanobacterium haemolyticum type strain (11018).</title>
        <authorList>
            <person name="Yasawong M."/>
            <person name="Teshima H."/>
            <person name="Lapidus A."/>
            <person name="Nolan M."/>
            <person name="Lucas S."/>
            <person name="Glavina Del Rio T."/>
            <person name="Tice H."/>
            <person name="Cheng J."/>
            <person name="Bruce D."/>
            <person name="Detter C."/>
            <person name="Tapia R."/>
            <person name="Han C."/>
            <person name="Goodwin L."/>
            <person name="Pitluck S."/>
            <person name="Liolios K."/>
            <person name="Ivanova N."/>
            <person name="Mavromatis K."/>
            <person name="Mikhailova N."/>
            <person name="Pati A."/>
            <person name="Chen A."/>
            <person name="Palaniappan K."/>
            <person name="Land M."/>
            <person name="Hauser L."/>
            <person name="Chang Y."/>
            <person name="Jeffries C."/>
            <person name="Rohde M."/>
            <person name="Sikorski J."/>
            <person name="Pukall R."/>
            <person name="Goker M."/>
            <person name="Woyke T."/>
            <person name="Bristow J."/>
            <person name="Eisen J."/>
            <person name="Markowitz V."/>
            <person name="Hugenholtz P."/>
            <person name="Kyrpides N."/>
            <person name="Klenk H."/>
        </authorList>
    </citation>
    <scope>NUCLEOTIDE SEQUENCE [LARGE SCALE GENOMIC DNA]</scope>
    <source>
        <strain evidence="15">ATCC 9345 / DSM 20595 / CCUG 17215 / LMG 16163 / NBRC 15585 / NCTC 8452 / 11018</strain>
    </source>
</reference>
<evidence type="ECO:0000256" key="6">
    <source>
        <dbReference type="ARBA" id="ARBA00023004"/>
    </source>
</evidence>
<dbReference type="InterPro" id="IPR000385">
    <property type="entry name" value="MoaA_NifB_PqqE_Fe-S-bd_CS"/>
</dbReference>
<evidence type="ECO:0000256" key="11">
    <source>
        <dbReference type="ARBA" id="ARBA00048697"/>
    </source>
</evidence>
<proteinExistence type="inferred from homology"/>
<dbReference type="SFLD" id="SFLDG01386">
    <property type="entry name" value="main_SPASM_domain-containing"/>
    <property type="match status" value="1"/>
</dbReference>
<gene>
    <name evidence="12" type="primary">moaA</name>
    <name evidence="14" type="ordered locus">Arch_1251</name>
</gene>
<dbReference type="STRING" id="644284.Arch_1251"/>
<evidence type="ECO:0000256" key="1">
    <source>
        <dbReference type="ARBA" id="ARBA00012167"/>
    </source>
</evidence>
<feature type="binding site" evidence="12">
    <location>
        <position position="113"/>
    </location>
    <ligand>
        <name>GTP</name>
        <dbReference type="ChEBI" id="CHEBI:37565"/>
    </ligand>
</feature>
<evidence type="ECO:0000256" key="12">
    <source>
        <dbReference type="HAMAP-Rule" id="MF_01225"/>
    </source>
</evidence>
<dbReference type="eggNOG" id="COG2896">
    <property type="taxonomic scope" value="Bacteria"/>
</dbReference>
<evidence type="ECO:0000256" key="9">
    <source>
        <dbReference type="ARBA" id="ARBA00023150"/>
    </source>
</evidence>
<feature type="binding site" evidence="12">
    <location>
        <position position="298"/>
    </location>
    <ligand>
        <name>[4Fe-4S] cluster</name>
        <dbReference type="ChEBI" id="CHEBI:49883"/>
        <label>2</label>
        <note>4Fe-4S-substrate</note>
    </ligand>
</feature>
<dbReference type="InterPro" id="IPR050105">
    <property type="entry name" value="MoCo_biosynth_MoaA/MoaC"/>
</dbReference>
<sequence>MANTGRDMPGAADAGLVDRFGRCATDLRVSLTDRCNLRCQYCMPEEGLPLLPLTKILTDDEVIRLVRIGVERLGISKVRFTGGEPLLRKGLERIVEATAQLRSPDRPVDISLTTNALGLSHRARALRDAGLDRVNISLDSASREEYFALSRRDRFDHVLEGIRAAVEVGFSPVKINAVVMPGVNDHSVGKLLSLALSLGATLRFIEYMPIGPQGEWQRDEVLTSGAIIEALSRDFELSPFPESVRGSSPAALWHVAAGSFEGQEFPAGSVGFISSVSEPFCSQCDRTRLTAEGSIRSCLFSDEEHDLRALLRGGYDDEAVADAWRSAMWHKPESHGINRADFVQPARNMSSIGG</sequence>
<dbReference type="GO" id="GO:0046872">
    <property type="term" value="F:metal ion binding"/>
    <property type="evidence" value="ECO:0007669"/>
    <property type="project" value="UniProtKB-KW"/>
</dbReference>
<feature type="binding site" evidence="12">
    <location>
        <position position="281"/>
    </location>
    <ligand>
        <name>[4Fe-4S] cluster</name>
        <dbReference type="ChEBI" id="CHEBI:49883"/>
        <label>2</label>
        <note>4Fe-4S-substrate</note>
    </ligand>
</feature>
<dbReference type="PANTHER" id="PTHR22960">
    <property type="entry name" value="MOLYBDOPTERIN COFACTOR SYNTHESIS PROTEIN A"/>
    <property type="match status" value="1"/>
</dbReference>
<comment type="pathway">
    <text evidence="12">Cofactor biosynthesis; molybdopterin biosynthesis.</text>
</comment>
<evidence type="ECO:0000313" key="14">
    <source>
        <dbReference type="EMBL" id="ADH92956.1"/>
    </source>
</evidence>
<keyword evidence="7 12" id="KW-0411">Iron-sulfur</keyword>
<dbReference type="Proteomes" id="UP000000376">
    <property type="component" value="Chromosome"/>
</dbReference>
<dbReference type="Pfam" id="PF06463">
    <property type="entry name" value="Mob_synth_C"/>
    <property type="match status" value="1"/>
</dbReference>
<keyword evidence="2 12" id="KW-0004">4Fe-4S</keyword>
<keyword evidence="4 12" id="KW-0479">Metal-binding</keyword>
<dbReference type="AlphaFoldDB" id="D7BJX6"/>
<evidence type="ECO:0000256" key="2">
    <source>
        <dbReference type="ARBA" id="ARBA00022485"/>
    </source>
</evidence>
<comment type="function">
    <text evidence="12">Catalyzes the cyclization of GTP to (8S)-3',8-cyclo-7,8-dihydroguanosine 5'-triphosphate.</text>
</comment>
<feature type="binding site" evidence="12">
    <location>
        <position position="208"/>
    </location>
    <ligand>
        <name>S-adenosyl-L-methionine</name>
        <dbReference type="ChEBI" id="CHEBI:59789"/>
    </ligand>
</feature>
<feature type="binding site" evidence="12">
    <location>
        <position position="28"/>
    </location>
    <ligand>
        <name>GTP</name>
        <dbReference type="ChEBI" id="CHEBI:37565"/>
    </ligand>
</feature>
<protein>
    <recommendedName>
        <fullName evidence="1 12">GTP 3',8-cyclase</fullName>
        <ecNumber evidence="1 12">4.1.99.22</ecNumber>
    </recommendedName>
    <alternativeName>
        <fullName evidence="12">Molybdenum cofactor biosynthesis protein A</fullName>
    </alternativeName>
</protein>
<dbReference type="InterPro" id="IPR007197">
    <property type="entry name" value="rSAM"/>
</dbReference>
<keyword evidence="10 12" id="KW-0456">Lyase</keyword>
<dbReference type="HAMAP" id="MF_01225_B">
    <property type="entry name" value="MoaA_B"/>
    <property type="match status" value="1"/>
</dbReference>
<dbReference type="GO" id="GO:0005525">
    <property type="term" value="F:GTP binding"/>
    <property type="evidence" value="ECO:0007669"/>
    <property type="project" value="UniProtKB-UniRule"/>
</dbReference>
<keyword evidence="3 12" id="KW-0949">S-adenosyl-L-methionine</keyword>
<dbReference type="SUPFAM" id="SSF102114">
    <property type="entry name" value="Radical SAM enzymes"/>
    <property type="match status" value="1"/>
</dbReference>
<accession>D7BJX6</accession>
<dbReference type="UniPathway" id="UPA00344"/>
<dbReference type="KEGG" id="ahe:Arch_1251"/>
<dbReference type="InterPro" id="IPR040064">
    <property type="entry name" value="MoaA-like"/>
</dbReference>
<keyword evidence="9 12" id="KW-0501">Molybdenum cofactor biosynthesis</keyword>
<dbReference type="GO" id="GO:0051539">
    <property type="term" value="F:4 iron, 4 sulfur cluster binding"/>
    <property type="evidence" value="ECO:0007669"/>
    <property type="project" value="UniProtKB-UniRule"/>
</dbReference>
<dbReference type="Gene3D" id="3.20.20.70">
    <property type="entry name" value="Aldolase class I"/>
    <property type="match status" value="1"/>
</dbReference>
<dbReference type="EMBL" id="CP002045">
    <property type="protein sequence ID" value="ADH92956.1"/>
    <property type="molecule type" value="Genomic_DNA"/>
</dbReference>
<dbReference type="SMART" id="SM00729">
    <property type="entry name" value="Elp3"/>
    <property type="match status" value="1"/>
</dbReference>
<comment type="cofactor">
    <cofactor evidence="12">
        <name>[4Fe-4S] cluster</name>
        <dbReference type="ChEBI" id="CHEBI:49883"/>
    </cofactor>
    <text evidence="12">Binds 2 [4Fe-4S] clusters. Binds 1 [4Fe-4S] cluster coordinated with 3 cysteines and an exchangeable S-adenosyl-L-methionine and 1 [4Fe-4S] cluster coordinated with 3 cysteines and the GTP-derived substrate.</text>
</comment>
<evidence type="ECO:0000259" key="13">
    <source>
        <dbReference type="PROSITE" id="PS51918"/>
    </source>
</evidence>
<dbReference type="Pfam" id="PF04055">
    <property type="entry name" value="Radical_SAM"/>
    <property type="match status" value="1"/>
</dbReference>
<dbReference type="EC" id="4.1.99.22" evidence="1 12"/>
<comment type="similarity">
    <text evidence="12">Belongs to the radical SAM superfamily. MoaA family.</text>
</comment>
<name>D7BJX6_ARCHD</name>
<keyword evidence="6 12" id="KW-0408">Iron</keyword>
<feature type="binding site" evidence="12">
    <location>
        <position position="137"/>
    </location>
    <ligand>
        <name>S-adenosyl-L-methionine</name>
        <dbReference type="ChEBI" id="CHEBI:59789"/>
    </ligand>
</feature>
<evidence type="ECO:0000256" key="10">
    <source>
        <dbReference type="ARBA" id="ARBA00023239"/>
    </source>
</evidence>
<feature type="binding site" evidence="12">
    <location>
        <position position="284"/>
    </location>
    <ligand>
        <name>[4Fe-4S] cluster</name>
        <dbReference type="ChEBI" id="CHEBI:49883"/>
        <label>2</label>
        <note>4Fe-4S-substrate</note>
    </ligand>
</feature>
<dbReference type="HOGENOM" id="CLU_009273_0_1_11"/>
<dbReference type="InterPro" id="IPR013483">
    <property type="entry name" value="MoaA"/>
</dbReference>
<feature type="binding site" evidence="12">
    <location>
        <position position="83"/>
    </location>
    <ligand>
        <name>S-adenosyl-L-methionine</name>
        <dbReference type="ChEBI" id="CHEBI:59789"/>
    </ligand>
</feature>
<dbReference type="PANTHER" id="PTHR22960:SF0">
    <property type="entry name" value="MOLYBDENUM COFACTOR BIOSYNTHESIS PROTEIN 1"/>
    <property type="match status" value="1"/>
</dbReference>
<feature type="binding site" evidence="12">
    <location>
        <begin position="286"/>
        <end position="288"/>
    </location>
    <ligand>
        <name>GTP</name>
        <dbReference type="ChEBI" id="CHEBI:37565"/>
    </ligand>
</feature>
<dbReference type="PROSITE" id="PS51918">
    <property type="entry name" value="RADICAL_SAM"/>
    <property type="match status" value="1"/>
</dbReference>
<dbReference type="PROSITE" id="PS01305">
    <property type="entry name" value="MOAA_NIFB_PQQE"/>
    <property type="match status" value="1"/>
</dbReference>
<dbReference type="CDD" id="cd01335">
    <property type="entry name" value="Radical_SAM"/>
    <property type="match status" value="1"/>
</dbReference>
<dbReference type="GO" id="GO:0061799">
    <property type="term" value="F:cyclic pyranopterin monophosphate synthase activity"/>
    <property type="evidence" value="ECO:0007669"/>
    <property type="project" value="TreeGrafter"/>
</dbReference>
<comment type="subunit">
    <text evidence="12">Monomer and homodimer.</text>
</comment>
<evidence type="ECO:0000256" key="4">
    <source>
        <dbReference type="ARBA" id="ARBA00022723"/>
    </source>
</evidence>
<dbReference type="GO" id="GO:0006777">
    <property type="term" value="P:Mo-molybdopterin cofactor biosynthetic process"/>
    <property type="evidence" value="ECO:0007669"/>
    <property type="project" value="UniProtKB-UniRule"/>
</dbReference>
<keyword evidence="5 12" id="KW-0547">Nucleotide-binding</keyword>
<dbReference type="InterPro" id="IPR006638">
    <property type="entry name" value="Elp3/MiaA/NifB-like_rSAM"/>
</dbReference>
<keyword evidence="8 12" id="KW-0342">GTP-binding</keyword>
<dbReference type="CDD" id="cd21117">
    <property type="entry name" value="Twitch_MoaA"/>
    <property type="match status" value="1"/>
</dbReference>
<feature type="binding site" evidence="12">
    <location>
        <position position="41"/>
    </location>
    <ligand>
        <name>S-adenosyl-L-methionine</name>
        <dbReference type="ChEBI" id="CHEBI:59789"/>
    </ligand>
</feature>
<dbReference type="GO" id="GO:0061798">
    <property type="term" value="F:GTP 3',8'-cyclase activity"/>
    <property type="evidence" value="ECO:0007669"/>
    <property type="project" value="UniProtKB-UniRule"/>
</dbReference>
<dbReference type="InterPro" id="IPR010505">
    <property type="entry name" value="MoaA_twitch"/>
</dbReference>
<feature type="binding site" evidence="12">
    <location>
        <position position="39"/>
    </location>
    <ligand>
        <name>[4Fe-4S] cluster</name>
        <dbReference type="ChEBI" id="CHEBI:49883"/>
        <label>1</label>
        <note>4Fe-4S-S-AdoMet</note>
    </ligand>
</feature>
<evidence type="ECO:0000256" key="7">
    <source>
        <dbReference type="ARBA" id="ARBA00023014"/>
    </source>
</evidence>
<feature type="binding site" evidence="12">
    <location>
        <position position="42"/>
    </location>
    <ligand>
        <name>[4Fe-4S] cluster</name>
        <dbReference type="ChEBI" id="CHEBI:49883"/>
        <label>1</label>
        <note>4Fe-4S-S-AdoMet</note>
    </ligand>
</feature>
<dbReference type="InterPro" id="IPR013785">
    <property type="entry name" value="Aldolase_TIM"/>
</dbReference>
<feature type="binding site" evidence="12">
    <location>
        <position position="79"/>
    </location>
    <ligand>
        <name>GTP</name>
        <dbReference type="ChEBI" id="CHEBI:37565"/>
    </ligand>
</feature>
<dbReference type="SFLD" id="SFLDG01383">
    <property type="entry name" value="cyclic_pyranopterin_phosphate"/>
    <property type="match status" value="1"/>
</dbReference>
<dbReference type="InterPro" id="IPR058240">
    <property type="entry name" value="rSAM_sf"/>
</dbReference>
<evidence type="ECO:0000313" key="15">
    <source>
        <dbReference type="Proteomes" id="UP000000376"/>
    </source>
</evidence>
<keyword evidence="15" id="KW-1185">Reference proteome</keyword>
<evidence type="ECO:0000256" key="3">
    <source>
        <dbReference type="ARBA" id="ARBA00022691"/>
    </source>
</evidence>
<feature type="binding site" evidence="12">
    <location>
        <position position="174"/>
    </location>
    <ligand>
        <name>GTP</name>
        <dbReference type="ChEBI" id="CHEBI:37565"/>
    </ligand>
</feature>
<organism evidence="14 15">
    <name type="scientific">Arcanobacterium haemolyticum (strain ATCC 9345 / DSM 20595 / CCM 5947 / CCUG 17215 / LMG 16163 / NBRC 15585 / NCTC 8452 / 11018)</name>
    <dbReference type="NCBI Taxonomy" id="644284"/>
    <lineage>
        <taxon>Bacteria</taxon>
        <taxon>Bacillati</taxon>
        <taxon>Actinomycetota</taxon>
        <taxon>Actinomycetes</taxon>
        <taxon>Actinomycetales</taxon>
        <taxon>Actinomycetaceae</taxon>
        <taxon>Arcanobacterium</taxon>
    </lineage>
</organism>
<dbReference type="SFLD" id="SFLDG01067">
    <property type="entry name" value="SPASM/twitch_domain_containing"/>
    <property type="match status" value="1"/>
</dbReference>
<dbReference type="GO" id="GO:1904047">
    <property type="term" value="F:S-adenosyl-L-methionine binding"/>
    <property type="evidence" value="ECO:0007669"/>
    <property type="project" value="UniProtKB-UniRule"/>
</dbReference>
<evidence type="ECO:0000256" key="5">
    <source>
        <dbReference type="ARBA" id="ARBA00022741"/>
    </source>
</evidence>
<feature type="domain" description="Radical SAM core" evidence="13">
    <location>
        <begin position="19"/>
        <end position="241"/>
    </location>
</feature>
<dbReference type="SFLD" id="SFLDS00029">
    <property type="entry name" value="Radical_SAM"/>
    <property type="match status" value="1"/>
</dbReference>
<comment type="catalytic activity">
    <reaction evidence="11 12">
        <text>GTP + AH2 + S-adenosyl-L-methionine = (8S)-3',8-cyclo-7,8-dihydroguanosine 5'-triphosphate + 5'-deoxyadenosine + L-methionine + A + H(+)</text>
        <dbReference type="Rhea" id="RHEA:49576"/>
        <dbReference type="ChEBI" id="CHEBI:13193"/>
        <dbReference type="ChEBI" id="CHEBI:15378"/>
        <dbReference type="ChEBI" id="CHEBI:17319"/>
        <dbReference type="ChEBI" id="CHEBI:17499"/>
        <dbReference type="ChEBI" id="CHEBI:37565"/>
        <dbReference type="ChEBI" id="CHEBI:57844"/>
        <dbReference type="ChEBI" id="CHEBI:59789"/>
        <dbReference type="ChEBI" id="CHEBI:131766"/>
        <dbReference type="EC" id="4.1.99.22"/>
    </reaction>
</comment>